<dbReference type="OrthoDB" id="6383051at2759"/>
<feature type="compositionally biased region" description="Low complexity" evidence="4">
    <location>
        <begin position="533"/>
        <end position="542"/>
    </location>
</feature>
<feature type="compositionally biased region" description="Basic residues" evidence="4">
    <location>
        <begin position="74"/>
        <end position="84"/>
    </location>
</feature>
<proteinExistence type="inferred from homology"/>
<feature type="compositionally biased region" description="Basic residues" evidence="4">
    <location>
        <begin position="251"/>
        <end position="264"/>
    </location>
</feature>
<feature type="compositionally biased region" description="Low complexity" evidence="4">
    <location>
        <begin position="719"/>
        <end position="735"/>
    </location>
</feature>
<feature type="compositionally biased region" description="Polar residues" evidence="4">
    <location>
        <begin position="438"/>
        <end position="454"/>
    </location>
</feature>
<dbReference type="InterPro" id="IPR029717">
    <property type="entry name" value="FAM193"/>
</dbReference>
<evidence type="ECO:0000259" key="5">
    <source>
        <dbReference type="Pfam" id="PF15914"/>
    </source>
</evidence>
<keyword evidence="3" id="KW-0175">Coiled coil</keyword>
<feature type="region of interest" description="Disordered" evidence="4">
    <location>
        <begin position="62"/>
        <end position="86"/>
    </location>
</feature>
<comment type="similarity">
    <text evidence="1">Belongs to the FAM193 family.</text>
</comment>
<evidence type="ECO:0000256" key="2">
    <source>
        <dbReference type="ARBA" id="ARBA00022553"/>
    </source>
</evidence>
<dbReference type="Pfam" id="PF15914">
    <property type="entry name" value="FAM193_C"/>
    <property type="match status" value="1"/>
</dbReference>
<feature type="region of interest" description="Disordered" evidence="4">
    <location>
        <begin position="437"/>
        <end position="474"/>
    </location>
</feature>
<gene>
    <name evidence="6" type="ORF">NMOB1V02_LOCUS5506</name>
</gene>
<dbReference type="InterPro" id="IPR031802">
    <property type="entry name" value="FAM193_C"/>
</dbReference>
<feature type="compositionally biased region" description="Polar residues" evidence="4">
    <location>
        <begin position="30"/>
        <end position="45"/>
    </location>
</feature>
<feature type="compositionally biased region" description="Polar residues" evidence="4">
    <location>
        <begin position="779"/>
        <end position="788"/>
    </location>
</feature>
<evidence type="ECO:0000256" key="3">
    <source>
        <dbReference type="ARBA" id="ARBA00023054"/>
    </source>
</evidence>
<sequence length="883" mass="96730">MSDGVVGMKHKTQAYHETRKRLQMLHKQRQTSTHLNGDHNSSQLANGYDNLDELVEFIESGEHDGETSSDPKKAAKKARQKQRKPQVMWMYGYPGHAAPHPQPYFNIPSYGPVQRPPAYPPQFGNPVPQVPDWETQARVEPRRRSPSPPVSSSAVSKSGSVAGMMEGYIKKQNQVGPAANGSKMVTIRRVMEPHSQDPTVTISMKGDTPDKDQLMFTLVNGQVIPSSEVLKSGVRKSDPVANSTPSEPEAKKKKRRKKKPKKKPISGETEADTEMEVELSLMSRSPTPDQEELVATEDKMKQQQQQQEYEDNEREIQMIDAEKPAEIEGPPVTPKPEYLKEDDEDDDRYEDAKETLDSCASSPLCAERTCNRVSCQENSESGSELEKIETKIDSLQKLLSSASLTEETQRDPASLALQIEEAHKALGAMAEKLRKFKQNSIPVSNSPCPSCTKTDSSEDEEPEDTNGEELLRKLKLPPDITITRIKNADGKKSYTFRSNHASVIPAENSVTIKPQEKFGRPFQESPPPPPGSQPVLGPGLSGPPWNKNVIVVNSHKESAHSGLPSHEGVAPAFGSRAPPATTYISAPRSAPGPMMPSFPAAQRKEANNQQMASGPSEASSQSWGPPPPAPPGGKHVAAWVYLPHADKDGKVASPGAVTAYPCFYPQVDPNSQGVTYTMGAVPGYGGGVDEKTVPIFPVASQPEPPSKQSSVEKPKDLPAKQQQQPQQQVAQQQQPQKKKGKNNKKNPQPDPGKKKDCLEHFRKQDHDGPRVPTPMSDALQMTSTTSGNPEPGATSAGKRKKKKTTGKKGTDIVSCDSVFVPKNVDLEDETLDETEKELEAFKRFCYASVPLDRKEKVNLNIKDIIMKKRSGENGASSSCSSKK</sequence>
<name>A0A7R9BLY7_9CRUS</name>
<feature type="region of interest" description="Disordered" evidence="4">
    <location>
        <begin position="23"/>
        <end position="45"/>
    </location>
</feature>
<feature type="compositionally biased region" description="Basic residues" evidence="4">
    <location>
        <begin position="797"/>
        <end position="806"/>
    </location>
</feature>
<dbReference type="AlphaFoldDB" id="A0A7R9BLY7"/>
<feature type="region of interest" description="Disordered" evidence="4">
    <location>
        <begin position="137"/>
        <end position="159"/>
    </location>
</feature>
<accession>A0A7R9BLY7</accession>
<feature type="domain" description="FAM193 C-terminal" evidence="5">
    <location>
        <begin position="816"/>
        <end position="870"/>
    </location>
</feature>
<feature type="region of interest" description="Disordered" evidence="4">
    <location>
        <begin position="229"/>
        <end position="358"/>
    </location>
</feature>
<feature type="region of interest" description="Disordered" evidence="4">
    <location>
        <begin position="696"/>
        <end position="810"/>
    </location>
</feature>
<protein>
    <recommendedName>
        <fullName evidence="5">FAM193 C-terminal domain-containing protein</fullName>
    </recommendedName>
</protein>
<dbReference type="PANTHER" id="PTHR15109:SF4">
    <property type="entry name" value="FAM193 C-TERMINAL DOMAIN-CONTAINING PROTEIN"/>
    <property type="match status" value="1"/>
</dbReference>
<feature type="region of interest" description="Disordered" evidence="4">
    <location>
        <begin position="585"/>
        <end position="635"/>
    </location>
</feature>
<dbReference type="Proteomes" id="UP000678499">
    <property type="component" value="Unassembled WGS sequence"/>
</dbReference>
<feature type="compositionally biased region" description="Basic and acidic residues" evidence="4">
    <location>
        <begin position="751"/>
        <end position="769"/>
    </location>
</feature>
<feature type="compositionally biased region" description="Low complexity" evidence="4">
    <location>
        <begin position="150"/>
        <end position="159"/>
    </location>
</feature>
<feature type="compositionally biased region" description="Acidic residues" evidence="4">
    <location>
        <begin position="457"/>
        <end position="467"/>
    </location>
</feature>
<feature type="compositionally biased region" description="Acidic residues" evidence="4">
    <location>
        <begin position="340"/>
        <end position="349"/>
    </location>
</feature>
<dbReference type="EMBL" id="CAJPEX010001004">
    <property type="protein sequence ID" value="CAG0917935.1"/>
    <property type="molecule type" value="Genomic_DNA"/>
</dbReference>
<feature type="compositionally biased region" description="Polar residues" evidence="4">
    <location>
        <begin position="607"/>
        <end position="623"/>
    </location>
</feature>
<evidence type="ECO:0000313" key="6">
    <source>
        <dbReference type="EMBL" id="CAD7277783.1"/>
    </source>
</evidence>
<organism evidence="6">
    <name type="scientific">Notodromas monacha</name>
    <dbReference type="NCBI Taxonomy" id="399045"/>
    <lineage>
        <taxon>Eukaryota</taxon>
        <taxon>Metazoa</taxon>
        <taxon>Ecdysozoa</taxon>
        <taxon>Arthropoda</taxon>
        <taxon>Crustacea</taxon>
        <taxon>Oligostraca</taxon>
        <taxon>Ostracoda</taxon>
        <taxon>Podocopa</taxon>
        <taxon>Podocopida</taxon>
        <taxon>Cypridocopina</taxon>
        <taxon>Cypridoidea</taxon>
        <taxon>Cyprididae</taxon>
        <taxon>Notodromas</taxon>
    </lineage>
</organism>
<keyword evidence="2" id="KW-0597">Phosphoprotein</keyword>
<evidence type="ECO:0000256" key="4">
    <source>
        <dbReference type="SAM" id="MobiDB-lite"/>
    </source>
</evidence>
<evidence type="ECO:0000256" key="1">
    <source>
        <dbReference type="ARBA" id="ARBA00009689"/>
    </source>
</evidence>
<keyword evidence="7" id="KW-1185">Reference proteome</keyword>
<feature type="compositionally biased region" description="Basic and acidic residues" evidence="4">
    <location>
        <begin position="62"/>
        <end position="73"/>
    </location>
</feature>
<evidence type="ECO:0000313" key="7">
    <source>
        <dbReference type="Proteomes" id="UP000678499"/>
    </source>
</evidence>
<feature type="region of interest" description="Disordered" evidence="4">
    <location>
        <begin position="506"/>
        <end position="542"/>
    </location>
</feature>
<reference evidence="6" key="1">
    <citation type="submission" date="2020-11" db="EMBL/GenBank/DDBJ databases">
        <authorList>
            <person name="Tran Van P."/>
        </authorList>
    </citation>
    <scope>NUCLEOTIDE SEQUENCE</scope>
</reference>
<dbReference type="EMBL" id="OA883041">
    <property type="protein sequence ID" value="CAD7277783.1"/>
    <property type="molecule type" value="Genomic_DNA"/>
</dbReference>
<feature type="compositionally biased region" description="Basic and acidic residues" evidence="4">
    <location>
        <begin position="314"/>
        <end position="326"/>
    </location>
</feature>
<dbReference type="PANTHER" id="PTHR15109">
    <property type="entry name" value="AGAP004327-PA"/>
    <property type="match status" value="1"/>
</dbReference>